<name>F4RX04_MELLP</name>
<dbReference type="AlphaFoldDB" id="F4RX04"/>
<organism evidence="2">
    <name type="scientific">Melampsora larici-populina (strain 98AG31 / pathotype 3-4-7)</name>
    <name type="common">Poplar leaf rust fungus</name>
    <dbReference type="NCBI Taxonomy" id="747676"/>
    <lineage>
        <taxon>Eukaryota</taxon>
        <taxon>Fungi</taxon>
        <taxon>Dikarya</taxon>
        <taxon>Basidiomycota</taxon>
        <taxon>Pucciniomycotina</taxon>
        <taxon>Pucciniomycetes</taxon>
        <taxon>Pucciniales</taxon>
        <taxon>Melampsoraceae</taxon>
        <taxon>Melampsora</taxon>
    </lineage>
</organism>
<dbReference type="KEGG" id="mlr:MELLADRAFT_109600"/>
<dbReference type="Proteomes" id="UP000001072">
    <property type="component" value="Unassembled WGS sequence"/>
</dbReference>
<dbReference type="InParanoid" id="F4RX04"/>
<dbReference type="HOGENOM" id="CLU_1603103_0_0_1"/>
<dbReference type="VEuPathDB" id="FungiDB:MELLADRAFT_109600"/>
<keyword evidence="2" id="KW-1185">Reference proteome</keyword>
<gene>
    <name evidence="1" type="ORF">MELLADRAFT_109600</name>
</gene>
<protein>
    <submittedName>
        <fullName evidence="1">Uncharacterized protein</fullName>
    </submittedName>
</protein>
<dbReference type="GeneID" id="18923811"/>
<sequence length="166" mass="19671">MRVDDSRPTNLYYYKQYHTKDCSSWKLQPVKLGDMEKKVEEFSISVYIEVTWEPDFEDIVGSVMLRWASVRVEFNLVDDDGTNTKKARRGISRIFLAYRWFLVQEEIIIKLRKSSKQILQVLCAMPLFQCTSRFWNPKAYITEPMINFYAQSQLRCQRKKGCATKA</sequence>
<reference evidence="2" key="1">
    <citation type="journal article" date="2011" name="Proc. Natl. Acad. Sci. U.S.A.">
        <title>Obligate biotrophy features unraveled by the genomic analysis of rust fungi.</title>
        <authorList>
            <person name="Duplessis S."/>
            <person name="Cuomo C.A."/>
            <person name="Lin Y.-C."/>
            <person name="Aerts A."/>
            <person name="Tisserant E."/>
            <person name="Veneault-Fourrey C."/>
            <person name="Joly D.L."/>
            <person name="Hacquard S."/>
            <person name="Amselem J."/>
            <person name="Cantarel B.L."/>
            <person name="Chiu R."/>
            <person name="Coutinho P.M."/>
            <person name="Feau N."/>
            <person name="Field M."/>
            <person name="Frey P."/>
            <person name="Gelhaye E."/>
            <person name="Goldberg J."/>
            <person name="Grabherr M.G."/>
            <person name="Kodira C.D."/>
            <person name="Kohler A."/>
            <person name="Kuees U."/>
            <person name="Lindquist E.A."/>
            <person name="Lucas S.M."/>
            <person name="Mago R."/>
            <person name="Mauceli E."/>
            <person name="Morin E."/>
            <person name="Murat C."/>
            <person name="Pangilinan J.L."/>
            <person name="Park R."/>
            <person name="Pearson M."/>
            <person name="Quesneville H."/>
            <person name="Rouhier N."/>
            <person name="Sakthikumar S."/>
            <person name="Salamov A.A."/>
            <person name="Schmutz J."/>
            <person name="Selles B."/>
            <person name="Shapiro H."/>
            <person name="Tanguay P."/>
            <person name="Tuskan G.A."/>
            <person name="Henrissat B."/>
            <person name="Van de Peer Y."/>
            <person name="Rouze P."/>
            <person name="Ellis J.G."/>
            <person name="Dodds P.N."/>
            <person name="Schein J.E."/>
            <person name="Zhong S."/>
            <person name="Hamelin R.C."/>
            <person name="Grigoriev I.V."/>
            <person name="Szabo L.J."/>
            <person name="Martin F."/>
        </authorList>
    </citation>
    <scope>NUCLEOTIDE SEQUENCE [LARGE SCALE GENOMIC DNA]</scope>
    <source>
        <strain evidence="2">98AG31 / pathotype 3-4-7</strain>
    </source>
</reference>
<accession>F4RX04</accession>
<proteinExistence type="predicted"/>
<evidence type="ECO:0000313" key="2">
    <source>
        <dbReference type="Proteomes" id="UP000001072"/>
    </source>
</evidence>
<dbReference type="RefSeq" id="XP_007413571.1">
    <property type="nucleotide sequence ID" value="XM_007413509.1"/>
</dbReference>
<evidence type="ECO:0000313" key="1">
    <source>
        <dbReference type="EMBL" id="EGG03111.1"/>
    </source>
</evidence>
<dbReference type="EMBL" id="GL883126">
    <property type="protein sequence ID" value="EGG03111.1"/>
    <property type="molecule type" value="Genomic_DNA"/>
</dbReference>